<accession>A0A559IEC4</accession>
<evidence type="ECO:0000313" key="1">
    <source>
        <dbReference type="EMBL" id="TVX86009.1"/>
    </source>
</evidence>
<dbReference type="EMBL" id="VNJK01000006">
    <property type="protein sequence ID" value="TVX86009.1"/>
    <property type="molecule type" value="Genomic_DNA"/>
</dbReference>
<evidence type="ECO:0000313" key="2">
    <source>
        <dbReference type="Proteomes" id="UP000318102"/>
    </source>
</evidence>
<reference evidence="1 2" key="1">
    <citation type="submission" date="2019-07" db="EMBL/GenBank/DDBJ databases">
        <authorList>
            <person name="Kim J."/>
        </authorList>
    </citation>
    <scope>NUCLEOTIDE SEQUENCE [LARGE SCALE GENOMIC DNA]</scope>
    <source>
        <strain evidence="1 2">N4</strain>
    </source>
</reference>
<dbReference type="AlphaFoldDB" id="A0A559IEC4"/>
<proteinExistence type="predicted"/>
<comment type="caution">
    <text evidence="1">The sequence shown here is derived from an EMBL/GenBank/DDBJ whole genome shotgun (WGS) entry which is preliminary data.</text>
</comment>
<gene>
    <name evidence="1" type="ORF">FPZ44_23980</name>
</gene>
<sequence length="82" mass="9468">MARKKAEVAVEPNKARTVLAFIERCFRDGQVMCISLRFDEIYTIDGVEYKFTEEILEDMLESGKVRATYRTNKEVNLMGVIS</sequence>
<dbReference type="OrthoDB" id="2628937at2"/>
<name>A0A559IEC4_9BACL</name>
<keyword evidence="2" id="KW-1185">Reference proteome</keyword>
<protein>
    <submittedName>
        <fullName evidence="1">Uncharacterized protein</fullName>
    </submittedName>
</protein>
<organism evidence="1 2">
    <name type="scientific">Paenibacillus agilis</name>
    <dbReference type="NCBI Taxonomy" id="3020863"/>
    <lineage>
        <taxon>Bacteria</taxon>
        <taxon>Bacillati</taxon>
        <taxon>Bacillota</taxon>
        <taxon>Bacilli</taxon>
        <taxon>Bacillales</taxon>
        <taxon>Paenibacillaceae</taxon>
        <taxon>Paenibacillus</taxon>
    </lineage>
</organism>
<dbReference type="Proteomes" id="UP000318102">
    <property type="component" value="Unassembled WGS sequence"/>
</dbReference>